<dbReference type="Proteomes" id="UP001148737">
    <property type="component" value="Unassembled WGS sequence"/>
</dbReference>
<accession>A0ACC1R719</accession>
<name>A0ACC1R719_9HYPO</name>
<keyword evidence="2" id="KW-1185">Reference proteome</keyword>
<gene>
    <name evidence="1" type="ORF">NLG97_g323</name>
</gene>
<reference evidence="1" key="1">
    <citation type="submission" date="2022-07" db="EMBL/GenBank/DDBJ databases">
        <title>Genome Sequence of Lecanicillium saksenae.</title>
        <authorList>
            <person name="Buettner E."/>
        </authorList>
    </citation>
    <scope>NUCLEOTIDE SEQUENCE</scope>
    <source>
        <strain evidence="1">VT-O1</strain>
    </source>
</reference>
<evidence type="ECO:0000313" key="2">
    <source>
        <dbReference type="Proteomes" id="UP001148737"/>
    </source>
</evidence>
<protein>
    <submittedName>
        <fullName evidence="1">Uncharacterized protein</fullName>
    </submittedName>
</protein>
<comment type="caution">
    <text evidence="1">The sequence shown here is derived from an EMBL/GenBank/DDBJ whole genome shotgun (WGS) entry which is preliminary data.</text>
</comment>
<dbReference type="EMBL" id="JANAKD010000010">
    <property type="protein sequence ID" value="KAJ3499435.1"/>
    <property type="molecule type" value="Genomic_DNA"/>
</dbReference>
<evidence type="ECO:0000313" key="1">
    <source>
        <dbReference type="EMBL" id="KAJ3499435.1"/>
    </source>
</evidence>
<organism evidence="1 2">
    <name type="scientific">Lecanicillium saksenae</name>
    <dbReference type="NCBI Taxonomy" id="468837"/>
    <lineage>
        <taxon>Eukaryota</taxon>
        <taxon>Fungi</taxon>
        <taxon>Dikarya</taxon>
        <taxon>Ascomycota</taxon>
        <taxon>Pezizomycotina</taxon>
        <taxon>Sordariomycetes</taxon>
        <taxon>Hypocreomycetidae</taxon>
        <taxon>Hypocreales</taxon>
        <taxon>Cordycipitaceae</taxon>
        <taxon>Lecanicillium</taxon>
    </lineage>
</organism>
<proteinExistence type="predicted"/>
<sequence>MVYSSLAFGEQRPWIERTGWDVMFRGRDRNILLKIIALPWSHGTQPPLPLADRGTPGFEDGLVSAAEDKAKIAQLLALVNPMMERCDETVRRTSRNLRYWLKSVRPNTSSPEPFNLVRLPSNDGVSAQGSRRNQRNPVNSGGDNSEGGGEESSDEGSQSGSDSNGMGGETRESDDDNSDEYLTEEDELEEDNLAALRNYGRVIAKSDTPPFLLYWSDDGQKLRWNDATWLTMGQFRLLSEYFSKEAAKLCDELMLGLYPTIDLASVKDTIANTQADYSFVNNPTNGLQNVYLQLAERVCSAQ</sequence>